<feature type="transmembrane region" description="Helical" evidence="5">
    <location>
        <begin position="15"/>
        <end position="38"/>
    </location>
</feature>
<dbReference type="GO" id="GO:0022857">
    <property type="term" value="F:transmembrane transporter activity"/>
    <property type="evidence" value="ECO:0007669"/>
    <property type="project" value="InterPro"/>
</dbReference>
<feature type="transmembrane region" description="Helical" evidence="5">
    <location>
        <begin position="50"/>
        <end position="70"/>
    </location>
</feature>
<accession>A0A4Y6V9A3</accession>
<dbReference type="AlphaFoldDB" id="A0A4Y6V9A3"/>
<feature type="transmembrane region" description="Helical" evidence="5">
    <location>
        <begin position="219"/>
        <end position="242"/>
    </location>
</feature>
<evidence type="ECO:0000256" key="1">
    <source>
        <dbReference type="ARBA" id="ARBA00004141"/>
    </source>
</evidence>
<protein>
    <submittedName>
        <fullName evidence="7">MFS transporter</fullName>
    </submittedName>
</protein>
<dbReference type="KEGG" id="ntn:D5366_10005"/>
<evidence type="ECO:0000256" key="3">
    <source>
        <dbReference type="ARBA" id="ARBA00022989"/>
    </source>
</evidence>
<dbReference type="InterPro" id="IPR020846">
    <property type="entry name" value="MFS_dom"/>
</dbReference>
<feature type="transmembrane region" description="Helical" evidence="5">
    <location>
        <begin position="82"/>
        <end position="100"/>
    </location>
</feature>
<gene>
    <name evidence="7" type="ORF">D5366_10005</name>
</gene>
<dbReference type="Proteomes" id="UP000317214">
    <property type="component" value="Chromosome"/>
</dbReference>
<feature type="transmembrane region" description="Helical" evidence="5">
    <location>
        <begin position="317"/>
        <end position="339"/>
    </location>
</feature>
<organism evidence="7 8">
    <name type="scientific">Neokomagataea tanensis</name>
    <dbReference type="NCBI Taxonomy" id="661191"/>
    <lineage>
        <taxon>Bacteria</taxon>
        <taxon>Pseudomonadati</taxon>
        <taxon>Pseudomonadota</taxon>
        <taxon>Alphaproteobacteria</taxon>
        <taxon>Acetobacterales</taxon>
        <taxon>Acetobacteraceae</taxon>
        <taxon>Neokomagataea</taxon>
    </lineage>
</organism>
<evidence type="ECO:0000256" key="4">
    <source>
        <dbReference type="ARBA" id="ARBA00023136"/>
    </source>
</evidence>
<feature type="transmembrane region" description="Helical" evidence="5">
    <location>
        <begin position="172"/>
        <end position="190"/>
    </location>
</feature>
<evidence type="ECO:0000313" key="7">
    <source>
        <dbReference type="EMBL" id="QDH25488.1"/>
    </source>
</evidence>
<evidence type="ECO:0000256" key="5">
    <source>
        <dbReference type="SAM" id="Phobius"/>
    </source>
</evidence>
<dbReference type="InterPro" id="IPR036259">
    <property type="entry name" value="MFS_trans_sf"/>
</dbReference>
<dbReference type="InterPro" id="IPR011701">
    <property type="entry name" value="MFS"/>
</dbReference>
<sequence length="409" mass="44639">MTTAFLQPKAMPRQVFFLLIFIMYMISYGDRAALSIALPDLGREFSLSSIQMGWVASSFMWSYFILNLPSTMLLDRYGARRVGSLAVGLWSVAMMLGGITQSLGQFLFTRVLLGAGEAPTFGVGATIVRHWAKPSERGLVMTILLTGMQLGLAGGTLAGATLIFHFGWRFEFVALGAVGLIWVLAWWVLYRDKNNQISASNKKIITLKQIQSLFKARSFWGILIAQCTQNYLNFLVLSWLPVYLIHELHISVTGAGSHTATCYLIAAVCAIFIGRIAEKIAFLRGAIPKRRRFVVAFFFLGAASIGLLPFYHSVTPILILLSISLCCLISANGSNTALLTELISDGSKIGTVTGVTLTFSNGLGLLAPIATGYIVNYTGRFDAAWYISAASLIFAGILSTILVKEEIEI</sequence>
<dbReference type="PROSITE" id="PS50850">
    <property type="entry name" value="MFS"/>
    <property type="match status" value="1"/>
</dbReference>
<comment type="subcellular location">
    <subcellularLocation>
        <location evidence="1">Membrane</location>
        <topology evidence="1">Multi-pass membrane protein</topology>
    </subcellularLocation>
</comment>
<keyword evidence="2 5" id="KW-0812">Transmembrane</keyword>
<dbReference type="PANTHER" id="PTHR11662:SF399">
    <property type="entry name" value="FI19708P1-RELATED"/>
    <property type="match status" value="1"/>
</dbReference>
<dbReference type="GO" id="GO:0016020">
    <property type="term" value="C:membrane"/>
    <property type="evidence" value="ECO:0007669"/>
    <property type="project" value="UniProtKB-SubCell"/>
</dbReference>
<dbReference type="SUPFAM" id="SSF103473">
    <property type="entry name" value="MFS general substrate transporter"/>
    <property type="match status" value="1"/>
</dbReference>
<dbReference type="EMBL" id="CP032485">
    <property type="protein sequence ID" value="QDH25488.1"/>
    <property type="molecule type" value="Genomic_DNA"/>
</dbReference>
<feature type="transmembrane region" description="Helical" evidence="5">
    <location>
        <begin position="351"/>
        <end position="371"/>
    </location>
</feature>
<dbReference type="Gene3D" id="1.20.1250.20">
    <property type="entry name" value="MFS general substrate transporter like domains"/>
    <property type="match status" value="2"/>
</dbReference>
<feature type="transmembrane region" description="Helical" evidence="5">
    <location>
        <begin position="140"/>
        <end position="166"/>
    </location>
</feature>
<dbReference type="OrthoDB" id="272777at2"/>
<keyword evidence="4 5" id="KW-0472">Membrane</keyword>
<feature type="transmembrane region" description="Helical" evidence="5">
    <location>
        <begin position="106"/>
        <end position="128"/>
    </location>
</feature>
<evidence type="ECO:0000259" key="6">
    <source>
        <dbReference type="PROSITE" id="PS50850"/>
    </source>
</evidence>
<keyword evidence="3 5" id="KW-1133">Transmembrane helix</keyword>
<reference evidence="7 8" key="1">
    <citation type="submission" date="2018-09" db="EMBL/GenBank/DDBJ databases">
        <title>The complete genome sequence of Neokomagataea tanensis NBRC 106556(T).</title>
        <authorList>
            <person name="Chua K.-O."/>
            <person name="See-Too W.-S."/>
            <person name="Hong K.-W."/>
            <person name="Yin W.-F."/>
            <person name="Chan K.-G."/>
        </authorList>
    </citation>
    <scope>NUCLEOTIDE SEQUENCE [LARGE SCALE GENOMIC DNA]</scope>
    <source>
        <strain evidence="8">AH13 \ NBRC 106556</strain>
    </source>
</reference>
<feature type="domain" description="Major facilitator superfamily (MFS) profile" evidence="6">
    <location>
        <begin position="16"/>
        <end position="407"/>
    </location>
</feature>
<dbReference type="Pfam" id="PF07690">
    <property type="entry name" value="MFS_1"/>
    <property type="match status" value="1"/>
</dbReference>
<keyword evidence="8" id="KW-1185">Reference proteome</keyword>
<dbReference type="RefSeq" id="WP_141493446.1">
    <property type="nucleotide sequence ID" value="NZ_CP032485.1"/>
</dbReference>
<feature type="transmembrane region" description="Helical" evidence="5">
    <location>
        <begin position="383"/>
        <end position="403"/>
    </location>
</feature>
<proteinExistence type="predicted"/>
<dbReference type="PANTHER" id="PTHR11662">
    <property type="entry name" value="SOLUTE CARRIER FAMILY 17"/>
    <property type="match status" value="1"/>
</dbReference>
<feature type="transmembrane region" description="Helical" evidence="5">
    <location>
        <begin position="293"/>
        <end position="311"/>
    </location>
</feature>
<name>A0A4Y6V9A3_9PROT</name>
<dbReference type="InterPro" id="IPR050382">
    <property type="entry name" value="MFS_Na/Anion_cotransporter"/>
</dbReference>
<dbReference type="CDD" id="cd17319">
    <property type="entry name" value="MFS_ExuT_GudP_like"/>
    <property type="match status" value="1"/>
</dbReference>
<feature type="transmembrane region" description="Helical" evidence="5">
    <location>
        <begin position="248"/>
        <end position="273"/>
    </location>
</feature>
<evidence type="ECO:0000313" key="8">
    <source>
        <dbReference type="Proteomes" id="UP000317214"/>
    </source>
</evidence>
<evidence type="ECO:0000256" key="2">
    <source>
        <dbReference type="ARBA" id="ARBA00022692"/>
    </source>
</evidence>